<sequence length="297" mass="34789">MDYRLLHYFTTLVDQGTFTKAAQHLHISQPSLSSAIKKLETSVNLKLIERSTRNFQLTKEGEIVYKESKKLIQHFHYVENEILRLKDNGPLEIQIGLIESVKFWLPKVIATYNERLPDVRIKLLEVLGLKKVEQALQNYKIHLAITNQRFKSDEIKSIPIYKENLVALLPKNHSLQQKETICFQDIKNEQFIICKEGFQTRDDILNEFLELGITPNIKFEIERFETAYSLVEEGIGVTIVPENYIRSFHIDSSQIKHFDNDHLSRTVYIAFLKGRYLPPVIEQFIDITKNFFYENNG</sequence>
<evidence type="ECO:0000313" key="7">
    <source>
        <dbReference type="Proteomes" id="UP000823937"/>
    </source>
</evidence>
<dbReference type="GO" id="GO:0003700">
    <property type="term" value="F:DNA-binding transcription factor activity"/>
    <property type="evidence" value="ECO:0007669"/>
    <property type="project" value="InterPro"/>
</dbReference>
<dbReference type="InterPro" id="IPR036388">
    <property type="entry name" value="WH-like_DNA-bd_sf"/>
</dbReference>
<organism evidence="6 7">
    <name type="scientific">Candidatus Pseudogracilibacillus intestinigallinarum</name>
    <dbReference type="NCBI Taxonomy" id="2838742"/>
    <lineage>
        <taxon>Bacteria</taxon>
        <taxon>Bacillati</taxon>
        <taxon>Bacillota</taxon>
        <taxon>Bacilli</taxon>
        <taxon>Bacillales</taxon>
        <taxon>Bacillaceae</taxon>
        <taxon>Pseudogracilibacillus</taxon>
    </lineage>
</organism>
<feature type="domain" description="HTH lysR-type" evidence="5">
    <location>
        <begin position="1"/>
        <end position="58"/>
    </location>
</feature>
<evidence type="ECO:0000313" key="6">
    <source>
        <dbReference type="EMBL" id="HIV73478.1"/>
    </source>
</evidence>
<evidence type="ECO:0000256" key="3">
    <source>
        <dbReference type="ARBA" id="ARBA00023125"/>
    </source>
</evidence>
<dbReference type="Gene3D" id="3.40.190.290">
    <property type="match status" value="1"/>
</dbReference>
<keyword evidence="4" id="KW-0804">Transcription</keyword>
<protein>
    <submittedName>
        <fullName evidence="6">LysR family transcriptional regulator</fullName>
    </submittedName>
</protein>
<dbReference type="SUPFAM" id="SSF53850">
    <property type="entry name" value="Periplasmic binding protein-like II"/>
    <property type="match status" value="1"/>
</dbReference>
<evidence type="ECO:0000256" key="2">
    <source>
        <dbReference type="ARBA" id="ARBA00023015"/>
    </source>
</evidence>
<evidence type="ECO:0000256" key="4">
    <source>
        <dbReference type="ARBA" id="ARBA00023163"/>
    </source>
</evidence>
<dbReference type="CDD" id="cd05466">
    <property type="entry name" value="PBP2_LTTR_substrate"/>
    <property type="match status" value="1"/>
</dbReference>
<dbReference type="Pfam" id="PF00126">
    <property type="entry name" value="HTH_1"/>
    <property type="match status" value="1"/>
</dbReference>
<accession>A0A9D1PL94</accession>
<dbReference type="InterPro" id="IPR050950">
    <property type="entry name" value="HTH-type_LysR_regulators"/>
</dbReference>
<dbReference type="PANTHER" id="PTHR30419">
    <property type="entry name" value="HTH-TYPE TRANSCRIPTIONAL REGULATOR YBHD"/>
    <property type="match status" value="1"/>
</dbReference>
<gene>
    <name evidence="6" type="ORF">H9895_00175</name>
</gene>
<reference evidence="6" key="1">
    <citation type="journal article" date="2021" name="PeerJ">
        <title>Extensive microbial diversity within the chicken gut microbiome revealed by metagenomics and culture.</title>
        <authorList>
            <person name="Gilroy R."/>
            <person name="Ravi A."/>
            <person name="Getino M."/>
            <person name="Pursley I."/>
            <person name="Horton D.L."/>
            <person name="Alikhan N.F."/>
            <person name="Baker D."/>
            <person name="Gharbi K."/>
            <person name="Hall N."/>
            <person name="Watson M."/>
            <person name="Adriaenssens E.M."/>
            <person name="Foster-Nyarko E."/>
            <person name="Jarju S."/>
            <person name="Secka A."/>
            <person name="Antonio M."/>
            <person name="Oren A."/>
            <person name="Chaudhuri R.R."/>
            <person name="La Ragione R."/>
            <person name="Hildebrand F."/>
            <person name="Pallen M.J."/>
        </authorList>
    </citation>
    <scope>NUCLEOTIDE SEQUENCE</scope>
    <source>
        <strain evidence="6">CHK169-2315</strain>
    </source>
</reference>
<evidence type="ECO:0000256" key="1">
    <source>
        <dbReference type="ARBA" id="ARBA00009437"/>
    </source>
</evidence>
<dbReference type="GO" id="GO:0005829">
    <property type="term" value="C:cytosol"/>
    <property type="evidence" value="ECO:0007669"/>
    <property type="project" value="TreeGrafter"/>
</dbReference>
<dbReference type="InterPro" id="IPR036390">
    <property type="entry name" value="WH_DNA-bd_sf"/>
</dbReference>
<dbReference type="GO" id="GO:0003677">
    <property type="term" value="F:DNA binding"/>
    <property type="evidence" value="ECO:0007669"/>
    <property type="project" value="UniProtKB-KW"/>
</dbReference>
<dbReference type="SUPFAM" id="SSF46785">
    <property type="entry name" value="Winged helix' DNA-binding domain"/>
    <property type="match status" value="1"/>
</dbReference>
<comment type="similarity">
    <text evidence="1">Belongs to the LysR transcriptional regulatory family.</text>
</comment>
<dbReference type="Pfam" id="PF03466">
    <property type="entry name" value="LysR_substrate"/>
    <property type="match status" value="1"/>
</dbReference>
<dbReference type="EMBL" id="DXHX01000003">
    <property type="protein sequence ID" value="HIV73478.1"/>
    <property type="molecule type" value="Genomic_DNA"/>
</dbReference>
<dbReference type="InterPro" id="IPR005119">
    <property type="entry name" value="LysR_subst-bd"/>
</dbReference>
<keyword evidence="2" id="KW-0805">Transcription regulation</keyword>
<comment type="caution">
    <text evidence="6">The sequence shown here is derived from an EMBL/GenBank/DDBJ whole genome shotgun (WGS) entry which is preliminary data.</text>
</comment>
<dbReference type="AlphaFoldDB" id="A0A9D1PL94"/>
<keyword evidence="3" id="KW-0238">DNA-binding</keyword>
<dbReference type="PANTHER" id="PTHR30419:SF8">
    <property type="entry name" value="NITROGEN ASSIMILATION TRANSCRIPTIONAL ACTIVATOR-RELATED"/>
    <property type="match status" value="1"/>
</dbReference>
<reference evidence="6" key="2">
    <citation type="submission" date="2021-04" db="EMBL/GenBank/DDBJ databases">
        <authorList>
            <person name="Gilroy R."/>
        </authorList>
    </citation>
    <scope>NUCLEOTIDE SEQUENCE</scope>
    <source>
        <strain evidence="6">CHK169-2315</strain>
    </source>
</reference>
<evidence type="ECO:0000259" key="5">
    <source>
        <dbReference type="PROSITE" id="PS50931"/>
    </source>
</evidence>
<dbReference type="PROSITE" id="PS50931">
    <property type="entry name" value="HTH_LYSR"/>
    <property type="match status" value="1"/>
</dbReference>
<dbReference type="PRINTS" id="PR00039">
    <property type="entry name" value="HTHLYSR"/>
</dbReference>
<dbReference type="Proteomes" id="UP000823937">
    <property type="component" value="Unassembled WGS sequence"/>
</dbReference>
<name>A0A9D1PL94_9BACI</name>
<dbReference type="FunFam" id="1.10.10.10:FF:000001">
    <property type="entry name" value="LysR family transcriptional regulator"/>
    <property type="match status" value="1"/>
</dbReference>
<dbReference type="InterPro" id="IPR000847">
    <property type="entry name" value="LysR_HTH_N"/>
</dbReference>
<proteinExistence type="inferred from homology"/>
<dbReference type="Gene3D" id="1.10.10.10">
    <property type="entry name" value="Winged helix-like DNA-binding domain superfamily/Winged helix DNA-binding domain"/>
    <property type="match status" value="1"/>
</dbReference>